<feature type="transmembrane region" description="Helical" evidence="6">
    <location>
        <begin position="122"/>
        <end position="139"/>
    </location>
</feature>
<feature type="transmembrane region" description="Helical" evidence="6">
    <location>
        <begin position="249"/>
        <end position="268"/>
    </location>
</feature>
<evidence type="ECO:0000256" key="3">
    <source>
        <dbReference type="ARBA" id="ARBA00022692"/>
    </source>
</evidence>
<keyword evidence="2" id="KW-1003">Cell membrane</keyword>
<accession>A0A848NDM1</accession>
<feature type="transmembrane region" description="Helical" evidence="6">
    <location>
        <begin position="173"/>
        <end position="192"/>
    </location>
</feature>
<evidence type="ECO:0000256" key="2">
    <source>
        <dbReference type="ARBA" id="ARBA00022475"/>
    </source>
</evidence>
<keyword evidence="7" id="KW-0328">Glycosyltransferase</keyword>
<organism evidence="7 8">
    <name type="scientific">Achromobacter ruhlandii</name>
    <dbReference type="NCBI Taxonomy" id="72557"/>
    <lineage>
        <taxon>Bacteria</taxon>
        <taxon>Pseudomonadati</taxon>
        <taxon>Pseudomonadota</taxon>
        <taxon>Betaproteobacteria</taxon>
        <taxon>Burkholderiales</taxon>
        <taxon>Alcaligenaceae</taxon>
        <taxon>Achromobacter</taxon>
    </lineage>
</organism>
<proteinExistence type="predicted"/>
<dbReference type="GO" id="GO:0016765">
    <property type="term" value="F:transferase activity, transferring alkyl or aryl (other than methyl) groups"/>
    <property type="evidence" value="ECO:0007669"/>
    <property type="project" value="InterPro"/>
</dbReference>
<feature type="transmembrane region" description="Helical" evidence="6">
    <location>
        <begin position="213"/>
        <end position="234"/>
    </location>
</feature>
<keyword evidence="3 6" id="KW-0812">Transmembrane</keyword>
<comment type="subcellular location">
    <subcellularLocation>
        <location evidence="1">Membrane</location>
        <topology evidence="1">Multi-pass membrane protein</topology>
    </subcellularLocation>
</comment>
<gene>
    <name evidence="7" type="ORF">HGQ98_04795</name>
</gene>
<keyword evidence="5 6" id="KW-0472">Membrane</keyword>
<dbReference type="NCBIfam" id="NF008977">
    <property type="entry name" value="PRK12324.1-2"/>
    <property type="match status" value="1"/>
</dbReference>
<dbReference type="RefSeq" id="WP_169535981.1">
    <property type="nucleotide sequence ID" value="NZ_JABBZE010000024.1"/>
</dbReference>
<dbReference type="PANTHER" id="PTHR42723:SF1">
    <property type="entry name" value="CHLOROPHYLL SYNTHASE, CHLOROPLASTIC"/>
    <property type="match status" value="1"/>
</dbReference>
<protein>
    <submittedName>
        <fullName evidence="7">Decaprenyl-phosphate phosphoribosyltransferase</fullName>
        <ecNumber evidence="7">2.4.2.45</ecNumber>
    </submittedName>
</protein>
<feature type="transmembrane region" description="Helical" evidence="6">
    <location>
        <begin position="146"/>
        <end position="167"/>
    </location>
</feature>
<dbReference type="Gene3D" id="1.10.357.140">
    <property type="entry name" value="UbiA prenyltransferase"/>
    <property type="match status" value="1"/>
</dbReference>
<feature type="transmembrane region" description="Helical" evidence="6">
    <location>
        <begin position="280"/>
        <end position="302"/>
    </location>
</feature>
<dbReference type="EC" id="2.4.2.45" evidence="7"/>
<sequence>MLSVYFLSRKEFFVQIKAIIGLLRPHQWIKNGFVLVGVLFSFQWMSAATWLDAGLAFAAFCCAASAVYVLNDCKDVEADRQHPKKRFRPLAAGLVSPSVAVVLGALLVAMALAVGYAASTKVLMFVCGYLLINIAYTLWLKHEVIVDVFCIFGGFMMRLLAGTIGIGLEPSRWLLITGMMITLFLGFGKRRAELASALKTGKQSRKSLDSYSLPLLDKFISTCAAGTVITYGLYTVDSETVAVHGTQDMIWTMPIVVFGIFRYLYLIHHQGKGEDTSKDLFKDIPMLLAVLSWAVAVVLIVYV</sequence>
<dbReference type="Pfam" id="PF01040">
    <property type="entry name" value="UbiA"/>
    <property type="match status" value="1"/>
</dbReference>
<dbReference type="GO" id="GO:0016020">
    <property type="term" value="C:membrane"/>
    <property type="evidence" value="ECO:0007669"/>
    <property type="project" value="UniProtKB-SubCell"/>
</dbReference>
<evidence type="ECO:0000256" key="6">
    <source>
        <dbReference type="SAM" id="Phobius"/>
    </source>
</evidence>
<evidence type="ECO:0000256" key="4">
    <source>
        <dbReference type="ARBA" id="ARBA00022989"/>
    </source>
</evidence>
<dbReference type="NCBIfam" id="NF008978">
    <property type="entry name" value="PRK12324.1-4"/>
    <property type="match status" value="1"/>
</dbReference>
<feature type="transmembrane region" description="Helical" evidence="6">
    <location>
        <begin position="90"/>
        <end position="116"/>
    </location>
</feature>
<evidence type="ECO:0000256" key="5">
    <source>
        <dbReference type="ARBA" id="ARBA00023136"/>
    </source>
</evidence>
<dbReference type="Proteomes" id="UP000542405">
    <property type="component" value="Unassembled WGS sequence"/>
</dbReference>
<dbReference type="AlphaFoldDB" id="A0A848NDM1"/>
<keyword evidence="7" id="KW-0808">Transferase</keyword>
<dbReference type="CDD" id="cd13963">
    <property type="entry name" value="PT_UbiA_2"/>
    <property type="match status" value="1"/>
</dbReference>
<dbReference type="PANTHER" id="PTHR42723">
    <property type="entry name" value="CHLOROPHYLL SYNTHASE"/>
    <property type="match status" value="1"/>
</dbReference>
<dbReference type="EMBL" id="JABBZE010000024">
    <property type="protein sequence ID" value="NMU89197.1"/>
    <property type="molecule type" value="Genomic_DNA"/>
</dbReference>
<dbReference type="InterPro" id="IPR050475">
    <property type="entry name" value="Prenyltransferase_related"/>
</dbReference>
<reference evidence="7 8" key="1">
    <citation type="submission" date="2020-04" db="EMBL/GenBank/DDBJ databases">
        <title>Achromobacter ruhlandii genome sequencing and assembly.</title>
        <authorList>
            <person name="Martins R.C.R."/>
            <person name="Perdigao-Neto L.V."/>
            <person name="Levin A.S.S."/>
            <person name="Costa S.F."/>
        </authorList>
    </citation>
    <scope>NUCLEOTIDE SEQUENCE [LARGE SCALE GENOMIC DNA]</scope>
    <source>
        <strain evidence="7 8">9035ralo</strain>
    </source>
</reference>
<evidence type="ECO:0000313" key="8">
    <source>
        <dbReference type="Proteomes" id="UP000542405"/>
    </source>
</evidence>
<dbReference type="InterPro" id="IPR044878">
    <property type="entry name" value="UbiA_sf"/>
</dbReference>
<dbReference type="InterPro" id="IPR000537">
    <property type="entry name" value="UbiA_prenyltransferase"/>
</dbReference>
<comment type="caution">
    <text evidence="7">The sequence shown here is derived from an EMBL/GenBank/DDBJ whole genome shotgun (WGS) entry which is preliminary data.</text>
</comment>
<name>A0A848NDM1_9BURK</name>
<dbReference type="GO" id="GO:0016757">
    <property type="term" value="F:glycosyltransferase activity"/>
    <property type="evidence" value="ECO:0007669"/>
    <property type="project" value="UniProtKB-KW"/>
</dbReference>
<keyword evidence="4 6" id="KW-1133">Transmembrane helix</keyword>
<evidence type="ECO:0000256" key="1">
    <source>
        <dbReference type="ARBA" id="ARBA00004141"/>
    </source>
</evidence>
<feature type="transmembrane region" description="Helical" evidence="6">
    <location>
        <begin position="53"/>
        <end position="70"/>
    </location>
</feature>
<evidence type="ECO:0000313" key="7">
    <source>
        <dbReference type="EMBL" id="NMU89197.1"/>
    </source>
</evidence>